<feature type="transmembrane region" description="Helical" evidence="6">
    <location>
        <begin position="746"/>
        <end position="770"/>
    </location>
</feature>
<reference evidence="8" key="1">
    <citation type="submission" date="2022-06" db="EMBL/GenBank/DDBJ databases">
        <authorList>
            <person name="Lu C.-H."/>
        </authorList>
    </citation>
    <scope>NUCLEOTIDE SEQUENCE</scope>
    <source>
        <strain evidence="8">21MJYT02-11</strain>
    </source>
</reference>
<evidence type="ECO:0000256" key="2">
    <source>
        <dbReference type="ARBA" id="ARBA00022475"/>
    </source>
</evidence>
<comment type="subcellular location">
    <subcellularLocation>
        <location evidence="1">Cell membrane</location>
        <topology evidence="1">Multi-pass membrane protein</topology>
    </subcellularLocation>
</comment>
<keyword evidence="5 6" id="KW-0472">Membrane</keyword>
<keyword evidence="3 6" id="KW-0812">Transmembrane</keyword>
<feature type="transmembrane region" description="Helical" evidence="6">
    <location>
        <begin position="412"/>
        <end position="430"/>
    </location>
</feature>
<evidence type="ECO:0000256" key="3">
    <source>
        <dbReference type="ARBA" id="ARBA00022692"/>
    </source>
</evidence>
<keyword evidence="4 6" id="KW-1133">Transmembrane helix</keyword>
<sequence length="797" mass="86476">MVENMISNQLERFVELCIRRRKYVVAAFSVLTLVMAAFAARVNIKTVFEDLLPQGHAYIKVHNEFRQAFGSSNMVSIMLEAEHGDVFNPVLLGKVKAITTALQQVDGVNQFQIVSLASKKLKEIRGSTDAIDMRPIMWPDVPETPAGLTQLREAVLNNPLVYGAYVSHDLKATLITVDFYEGAADYRKIFPQIMKIADANRGDGVVVRVAGEPILYGWVNHYLPETLHIFLVTVACLVALLFIAARTWRGTVLPLLAGLTSAIWALGTASLIGFNLDPLVIVIAFLITARAISHSVQLVSRFDDELESGAPTTAAAARAAMLQLFKPGMLGVVADAGCMIVVVLTPIPLMHKVSIIGSVWVMTIALSACVMTPVLLSWIRRPQGHAHRFDVSPVLRRILAFAVRIVTSRARYAVLSCAALMFVVSGIYAFKLNVGDAEPGSPILWQNSTYNRDSAAINHQFQGADRMYAVVSGETPGAIKDPAVLRTMSAMQRYMAAQPEIGGSLSLADVIPAVKRVLREGNPRYQDIGRTAQENGELMYMLASGSDPGDMTRFLDAQARNASVTFFFRDHRGESIRTAIERLKTFIADHPLANAHYELAGGLIGVLAAVNEVILSGQIESIALALLVLIVCCAVAYRSAMAGLFFMVPVALSNTVTFSYMAWKGIGMNLSTLPVAALGIGLGVDYAFYIVDGIREELEHHDDLVQAIVTSLGTAGKGVLITASTLTVSVVLWCTSSLRFQADMGILMAIWLCISALSALFLMPAMVYVFRPRFIVGDAFSAAQRAPTAEVPAENPA</sequence>
<dbReference type="SUPFAM" id="SSF82866">
    <property type="entry name" value="Multidrug efflux transporter AcrB transmembrane domain"/>
    <property type="match status" value="2"/>
</dbReference>
<evidence type="ECO:0000313" key="8">
    <source>
        <dbReference type="EMBL" id="MCO5399062.1"/>
    </source>
</evidence>
<dbReference type="EMBL" id="JAMXHT010000004">
    <property type="protein sequence ID" value="MCO5399062.1"/>
    <property type="molecule type" value="Genomic_DNA"/>
</dbReference>
<feature type="transmembrane region" description="Helical" evidence="6">
    <location>
        <begin position="252"/>
        <end position="273"/>
    </location>
</feature>
<dbReference type="Gene3D" id="1.20.1640.10">
    <property type="entry name" value="Multidrug efflux transporter AcrB transmembrane domain"/>
    <property type="match status" value="2"/>
</dbReference>
<dbReference type="Proteomes" id="UP001162811">
    <property type="component" value="Unassembled WGS sequence"/>
</dbReference>
<feature type="transmembrane region" description="Helical" evidence="6">
    <location>
        <begin position="355"/>
        <end position="379"/>
    </location>
</feature>
<dbReference type="InterPro" id="IPR050545">
    <property type="entry name" value="Mycobact_MmpL"/>
</dbReference>
<feature type="transmembrane region" description="Helical" evidence="6">
    <location>
        <begin position="670"/>
        <end position="691"/>
    </location>
</feature>
<organism evidence="8 9">
    <name type="scientific">Ralstonia soli</name>
    <dbReference type="NCBI Taxonomy" id="2953896"/>
    <lineage>
        <taxon>Bacteria</taxon>
        <taxon>Pseudomonadati</taxon>
        <taxon>Pseudomonadota</taxon>
        <taxon>Betaproteobacteria</taxon>
        <taxon>Burkholderiales</taxon>
        <taxon>Burkholderiaceae</taxon>
        <taxon>Ralstonia</taxon>
    </lineage>
</organism>
<proteinExistence type="predicted"/>
<evidence type="ECO:0000259" key="7">
    <source>
        <dbReference type="Pfam" id="PF03176"/>
    </source>
</evidence>
<dbReference type="Pfam" id="PF03176">
    <property type="entry name" value="MMPL"/>
    <property type="match status" value="2"/>
</dbReference>
<dbReference type="PANTHER" id="PTHR33406">
    <property type="entry name" value="MEMBRANE PROTEIN MJ1562-RELATED"/>
    <property type="match status" value="1"/>
</dbReference>
<feature type="domain" description="Membrane transport protein MMPL" evidence="7">
    <location>
        <begin position="60"/>
        <end position="379"/>
    </location>
</feature>
<dbReference type="InterPro" id="IPR004869">
    <property type="entry name" value="MMPL_dom"/>
</dbReference>
<evidence type="ECO:0000256" key="5">
    <source>
        <dbReference type="ARBA" id="ARBA00023136"/>
    </source>
</evidence>
<name>A0ABT1ALT5_9RALS</name>
<feature type="domain" description="Membrane transport protein MMPL" evidence="7">
    <location>
        <begin position="574"/>
        <end position="769"/>
    </location>
</feature>
<dbReference type="PANTHER" id="PTHR33406:SF10">
    <property type="entry name" value="SSD DOMAIN-CONTAINING PROTEIN"/>
    <property type="match status" value="1"/>
</dbReference>
<evidence type="ECO:0000313" key="9">
    <source>
        <dbReference type="Proteomes" id="UP001162811"/>
    </source>
</evidence>
<feature type="transmembrane region" description="Helical" evidence="6">
    <location>
        <begin position="644"/>
        <end position="663"/>
    </location>
</feature>
<comment type="caution">
    <text evidence="8">The sequence shown here is derived from an EMBL/GenBank/DDBJ whole genome shotgun (WGS) entry which is preliminary data.</text>
</comment>
<reference evidence="8" key="2">
    <citation type="journal article" date="2023" name="Front. Microbiol.">
        <title>Ralstonia chuxiongensis sp. nov., Ralstonia mojiangensis sp. nov., and Ralstonia soli sp. nov., isolated from tobacco fields, are three novel species in the family Burkholderiaceae.</title>
        <authorList>
            <person name="Lu C.H."/>
            <person name="Zhang Y.Y."/>
            <person name="Jiang N."/>
            <person name="Chen W."/>
            <person name="Shao X."/>
            <person name="Zhao Z.M."/>
            <person name="Lu W.L."/>
            <person name="Hu X."/>
            <person name="Xi Y.X."/>
            <person name="Zou S.Y."/>
            <person name="Wei Q.J."/>
            <person name="Lin Z.L."/>
            <person name="Gong L."/>
            <person name="Gai X.T."/>
            <person name="Zhang L.Q."/>
            <person name="Li J.Y."/>
            <person name="Jin Y."/>
            <person name="Xia Z.Y."/>
        </authorList>
    </citation>
    <scope>NUCLEOTIDE SEQUENCE</scope>
    <source>
        <strain evidence="8">21MJYT02-11</strain>
    </source>
</reference>
<feature type="transmembrane region" description="Helical" evidence="6">
    <location>
        <begin position="227"/>
        <end position="245"/>
    </location>
</feature>
<evidence type="ECO:0000256" key="4">
    <source>
        <dbReference type="ARBA" id="ARBA00022989"/>
    </source>
</evidence>
<accession>A0ABT1ALT5</accession>
<keyword evidence="2" id="KW-1003">Cell membrane</keyword>
<protein>
    <submittedName>
        <fullName evidence="8">Efflux RND transporter permease subunit</fullName>
    </submittedName>
</protein>
<feature type="transmembrane region" description="Helical" evidence="6">
    <location>
        <begin position="622"/>
        <end position="638"/>
    </location>
</feature>
<dbReference type="RefSeq" id="WP_252680716.1">
    <property type="nucleotide sequence ID" value="NZ_JAMXHT010000004.1"/>
</dbReference>
<feature type="transmembrane region" description="Helical" evidence="6">
    <location>
        <begin position="711"/>
        <end position="734"/>
    </location>
</feature>
<evidence type="ECO:0000256" key="1">
    <source>
        <dbReference type="ARBA" id="ARBA00004651"/>
    </source>
</evidence>
<keyword evidence="9" id="KW-1185">Reference proteome</keyword>
<gene>
    <name evidence="8" type="ORF">NG900_12745</name>
</gene>
<feature type="transmembrane region" description="Helical" evidence="6">
    <location>
        <begin position="328"/>
        <end position="349"/>
    </location>
</feature>
<evidence type="ECO:0000256" key="6">
    <source>
        <dbReference type="SAM" id="Phobius"/>
    </source>
</evidence>
<feature type="transmembrane region" description="Helical" evidence="6">
    <location>
        <begin position="279"/>
        <end position="299"/>
    </location>
</feature>